<protein>
    <recommendedName>
        <fullName evidence="8">L-lactate permease</fullName>
    </recommendedName>
</protein>
<reference evidence="9 10" key="1">
    <citation type="submission" date="2017-10" db="EMBL/GenBank/DDBJ databases">
        <authorList>
            <person name="Banno H."/>
            <person name="Chua N.-H."/>
        </authorList>
    </citation>
    <scope>NUCLEOTIDE SEQUENCE [LARGE SCALE GENOMIC DNA]</scope>
    <source>
        <strain evidence="9">Vibrio tapetis CECT4600</strain>
    </source>
</reference>
<sequence length="48" mass="5105">MGNMVCINNIIAVSTILGISNQEGYIIKRTVIPMILYGVIVGVVSIAL</sequence>
<evidence type="ECO:0000313" key="10">
    <source>
        <dbReference type="Proteomes" id="UP000235828"/>
    </source>
</evidence>
<dbReference type="Pfam" id="PF02652">
    <property type="entry name" value="Lactate_perm"/>
    <property type="match status" value="1"/>
</dbReference>
<evidence type="ECO:0000256" key="8">
    <source>
        <dbReference type="RuleBase" id="RU365092"/>
    </source>
</evidence>
<evidence type="ECO:0000256" key="3">
    <source>
        <dbReference type="ARBA" id="ARBA00022448"/>
    </source>
</evidence>
<evidence type="ECO:0000256" key="4">
    <source>
        <dbReference type="ARBA" id="ARBA00022475"/>
    </source>
</evidence>
<dbReference type="KEGG" id="vta:B1399"/>
<comment type="similarity">
    <text evidence="2 8">Belongs to the lactate permease family.</text>
</comment>
<comment type="caution">
    <text evidence="8">Lacks conserved residue(s) required for the propagation of feature annotation.</text>
</comment>
<dbReference type="GO" id="GO:0005886">
    <property type="term" value="C:plasma membrane"/>
    <property type="evidence" value="ECO:0007669"/>
    <property type="project" value="UniProtKB-SubCell"/>
</dbReference>
<name>A0A2N8ZM87_9VIBR</name>
<dbReference type="EMBL" id="LT960612">
    <property type="protein sequence ID" value="SON53010.1"/>
    <property type="molecule type" value="Genomic_DNA"/>
</dbReference>
<evidence type="ECO:0000256" key="7">
    <source>
        <dbReference type="ARBA" id="ARBA00023136"/>
    </source>
</evidence>
<keyword evidence="5 8" id="KW-0812">Transmembrane</keyword>
<comment type="function">
    <text evidence="8">Uptake of L-lactate across the membrane. Can also transport D-lactate and glycolate.</text>
</comment>
<dbReference type="GO" id="GO:0015129">
    <property type="term" value="F:lactate transmembrane transporter activity"/>
    <property type="evidence" value="ECO:0007669"/>
    <property type="project" value="UniProtKB-UniRule"/>
</dbReference>
<keyword evidence="7 8" id="KW-0472">Membrane</keyword>
<proteinExistence type="inferred from homology"/>
<evidence type="ECO:0000256" key="2">
    <source>
        <dbReference type="ARBA" id="ARBA00010100"/>
    </source>
</evidence>
<keyword evidence="6 8" id="KW-1133">Transmembrane helix</keyword>
<feature type="transmembrane region" description="Helical" evidence="8">
    <location>
        <begin position="30"/>
        <end position="47"/>
    </location>
</feature>
<dbReference type="Proteomes" id="UP000235828">
    <property type="component" value="Chromosome B"/>
</dbReference>
<keyword evidence="8" id="KW-0997">Cell inner membrane</keyword>
<keyword evidence="10" id="KW-1185">Reference proteome</keyword>
<gene>
    <name evidence="9" type="ORF">VTAP4600_B1399</name>
</gene>
<comment type="subcellular location">
    <subcellularLocation>
        <location evidence="8">Cell inner membrane</location>
        <topology evidence="8">Multi-pass membrane protein</topology>
    </subcellularLocation>
    <subcellularLocation>
        <location evidence="1">Cell membrane</location>
        <topology evidence="1">Multi-pass membrane protein</topology>
    </subcellularLocation>
</comment>
<organism evidence="9 10">
    <name type="scientific">Vibrio tapetis subsp. tapetis</name>
    <dbReference type="NCBI Taxonomy" id="1671868"/>
    <lineage>
        <taxon>Bacteria</taxon>
        <taxon>Pseudomonadati</taxon>
        <taxon>Pseudomonadota</taxon>
        <taxon>Gammaproteobacteria</taxon>
        <taxon>Vibrionales</taxon>
        <taxon>Vibrionaceae</taxon>
        <taxon>Vibrio</taxon>
    </lineage>
</organism>
<accession>A0A2N8ZM87</accession>
<evidence type="ECO:0000256" key="6">
    <source>
        <dbReference type="ARBA" id="ARBA00022989"/>
    </source>
</evidence>
<keyword evidence="4" id="KW-1003">Cell membrane</keyword>
<dbReference type="AlphaFoldDB" id="A0A2N8ZM87"/>
<keyword evidence="3 8" id="KW-0813">Transport</keyword>
<evidence type="ECO:0000256" key="5">
    <source>
        <dbReference type="ARBA" id="ARBA00022692"/>
    </source>
</evidence>
<evidence type="ECO:0000313" key="9">
    <source>
        <dbReference type="EMBL" id="SON53010.1"/>
    </source>
</evidence>
<evidence type="ECO:0000256" key="1">
    <source>
        <dbReference type="ARBA" id="ARBA00004651"/>
    </source>
</evidence>
<dbReference type="InterPro" id="IPR003804">
    <property type="entry name" value="Lactate_perm"/>
</dbReference>